<reference evidence="4 5" key="1">
    <citation type="submission" date="2013-08" db="EMBL/GenBank/DDBJ databases">
        <title>The genome sequence of Skermanella stibiiresistens.</title>
        <authorList>
            <person name="Zhu W."/>
            <person name="Wang G."/>
        </authorList>
    </citation>
    <scope>NUCLEOTIDE SEQUENCE [LARGE SCALE GENOMIC DNA]</scope>
    <source>
        <strain evidence="4 5">SB22</strain>
    </source>
</reference>
<comment type="caution">
    <text evidence="4">The sequence shown here is derived from an EMBL/GenBank/DDBJ whole genome shotgun (WGS) entry which is preliminary data.</text>
</comment>
<evidence type="ECO:0000313" key="5">
    <source>
        <dbReference type="Proteomes" id="UP000019486"/>
    </source>
</evidence>
<dbReference type="Gene3D" id="3.40.50.150">
    <property type="entry name" value="Vaccinia Virus protein VP39"/>
    <property type="match status" value="1"/>
</dbReference>
<dbReference type="Pfam" id="PF05401">
    <property type="entry name" value="NodS"/>
    <property type="match status" value="1"/>
</dbReference>
<dbReference type="InterPro" id="IPR008715">
    <property type="entry name" value="SAM-MeTfrase_NodS-like"/>
</dbReference>
<dbReference type="Proteomes" id="UP000019486">
    <property type="component" value="Unassembled WGS sequence"/>
</dbReference>
<dbReference type="CDD" id="cd02440">
    <property type="entry name" value="AdoMet_MTases"/>
    <property type="match status" value="1"/>
</dbReference>
<accession>W9GYN3</accession>
<keyword evidence="2 4" id="KW-0808">Transferase</keyword>
<dbReference type="InterPro" id="IPR029063">
    <property type="entry name" value="SAM-dependent_MTases_sf"/>
</dbReference>
<dbReference type="AlphaFoldDB" id="W9GYN3"/>
<keyword evidence="1 4" id="KW-0489">Methyltransferase</keyword>
<dbReference type="RefSeq" id="WP_037458685.1">
    <property type="nucleotide sequence ID" value="NZ_AVFL01000025.1"/>
</dbReference>
<evidence type="ECO:0000256" key="3">
    <source>
        <dbReference type="ARBA" id="ARBA00022691"/>
    </source>
</evidence>
<sequence length="190" mass="21170">MKPSLPGSYFDDIYRRDPDPWRFATSDYEAAKYQATLDALTRPRYGRAFEIGCSIGVLTRQLATRCDALLAVDVSPLALEQATARNADLPQVSFARMAIPNESPSGTFDLIVMSEVGYYLSMPDLELAADTCRALLNPGGELVLVHYIRETDYPLTGDETHDFLLRREGFSVQADEYGGDYRLSVLKRTG</sequence>
<proteinExistence type="predicted"/>
<dbReference type="EMBL" id="AVFL01000025">
    <property type="protein sequence ID" value="EWY37557.1"/>
    <property type="molecule type" value="Genomic_DNA"/>
</dbReference>
<dbReference type="GO" id="GO:0008757">
    <property type="term" value="F:S-adenosylmethionine-dependent methyltransferase activity"/>
    <property type="evidence" value="ECO:0007669"/>
    <property type="project" value="InterPro"/>
</dbReference>
<gene>
    <name evidence="4" type="ORF">N825_17145</name>
</gene>
<dbReference type="PATRIC" id="fig|1385369.3.peg.5408"/>
<dbReference type="OrthoDB" id="9802097at2"/>
<evidence type="ECO:0000256" key="2">
    <source>
        <dbReference type="ARBA" id="ARBA00022679"/>
    </source>
</evidence>
<name>W9GYN3_9PROT</name>
<keyword evidence="5" id="KW-1185">Reference proteome</keyword>
<evidence type="ECO:0000256" key="1">
    <source>
        <dbReference type="ARBA" id="ARBA00022603"/>
    </source>
</evidence>
<dbReference type="PANTHER" id="PTHR43464:SF19">
    <property type="entry name" value="UBIQUINONE BIOSYNTHESIS O-METHYLTRANSFERASE, MITOCHONDRIAL"/>
    <property type="match status" value="1"/>
</dbReference>
<dbReference type="SUPFAM" id="SSF53335">
    <property type="entry name" value="S-adenosyl-L-methionine-dependent methyltransferases"/>
    <property type="match status" value="1"/>
</dbReference>
<dbReference type="PANTHER" id="PTHR43464">
    <property type="entry name" value="METHYLTRANSFERASE"/>
    <property type="match status" value="1"/>
</dbReference>
<evidence type="ECO:0000313" key="4">
    <source>
        <dbReference type="EMBL" id="EWY37557.1"/>
    </source>
</evidence>
<organism evidence="4 5">
    <name type="scientific">Skermanella stibiiresistens SB22</name>
    <dbReference type="NCBI Taxonomy" id="1385369"/>
    <lineage>
        <taxon>Bacteria</taxon>
        <taxon>Pseudomonadati</taxon>
        <taxon>Pseudomonadota</taxon>
        <taxon>Alphaproteobacteria</taxon>
        <taxon>Rhodospirillales</taxon>
        <taxon>Azospirillaceae</taxon>
        <taxon>Skermanella</taxon>
    </lineage>
</organism>
<dbReference type="GO" id="GO:0009312">
    <property type="term" value="P:oligosaccharide biosynthetic process"/>
    <property type="evidence" value="ECO:0007669"/>
    <property type="project" value="InterPro"/>
</dbReference>
<dbReference type="STRING" id="1385369.N825_17145"/>
<keyword evidence="3" id="KW-0949">S-adenosyl-L-methionine</keyword>
<protein>
    <submittedName>
        <fullName evidence="4">Methyltransferase</fullName>
    </submittedName>
</protein>
<dbReference type="GO" id="GO:0032259">
    <property type="term" value="P:methylation"/>
    <property type="evidence" value="ECO:0007669"/>
    <property type="project" value="UniProtKB-KW"/>
</dbReference>